<dbReference type="eggNOG" id="ENOG502S1V6">
    <property type="taxonomic scope" value="Eukaryota"/>
</dbReference>
<reference evidence="3 4" key="1">
    <citation type="submission" date="2013-03" db="EMBL/GenBank/DDBJ databases">
        <title>The Genome Sequence of Capronia epimyces CBS 606.96.</title>
        <authorList>
            <consortium name="The Broad Institute Genomics Platform"/>
            <person name="Cuomo C."/>
            <person name="de Hoog S."/>
            <person name="Gorbushina A."/>
            <person name="Walker B."/>
            <person name="Young S.K."/>
            <person name="Zeng Q."/>
            <person name="Gargeya S."/>
            <person name="Fitzgerald M."/>
            <person name="Haas B."/>
            <person name="Abouelleil A."/>
            <person name="Allen A.W."/>
            <person name="Alvarado L."/>
            <person name="Arachchi H.M."/>
            <person name="Berlin A.M."/>
            <person name="Chapman S.B."/>
            <person name="Gainer-Dewar J."/>
            <person name="Goldberg J."/>
            <person name="Griggs A."/>
            <person name="Gujja S."/>
            <person name="Hansen M."/>
            <person name="Howarth C."/>
            <person name="Imamovic A."/>
            <person name="Ireland A."/>
            <person name="Larimer J."/>
            <person name="McCowan C."/>
            <person name="Murphy C."/>
            <person name="Pearson M."/>
            <person name="Poon T.W."/>
            <person name="Priest M."/>
            <person name="Roberts A."/>
            <person name="Saif S."/>
            <person name="Shea T."/>
            <person name="Sisk P."/>
            <person name="Sykes S."/>
            <person name="Wortman J."/>
            <person name="Nusbaum C."/>
            <person name="Birren B."/>
        </authorList>
    </citation>
    <scope>NUCLEOTIDE SEQUENCE [LARGE SCALE GENOMIC DNA]</scope>
    <source>
        <strain evidence="3 4">CBS 606.96</strain>
    </source>
</reference>
<proteinExistence type="predicted"/>
<keyword evidence="1" id="KW-0175">Coiled coil</keyword>
<dbReference type="Proteomes" id="UP000019478">
    <property type="component" value="Unassembled WGS sequence"/>
</dbReference>
<feature type="region of interest" description="Disordered" evidence="2">
    <location>
        <begin position="1"/>
        <end position="73"/>
    </location>
</feature>
<accession>W9Y5R3</accession>
<gene>
    <name evidence="3" type="ORF">A1O3_05230</name>
</gene>
<sequence>MERPALPDIEEPELPPTPVALGLSTAPSRPRGLASSSSPRRSLGGGGRLRRRTGAGGSVTSSPLKPRARSPRVAGDEVFTAGHDEVAGSQESEVHVQHEEDLPQGLQEKQATIQALRDQLQQLRRQNERLETLIEKDEEVMAEDLSLLREAYLVPGSLEPDFTNHEAKTLSYLTLFAPSNMRLSYRTDARQIQGRTKAIHYLTIMAPPPWLPGVFEHSFEVVTDTEAVRVEHVRLRDMMTDKPRAKSTMTGITKWIHDRMDDPLHCLDVGGMIWGVGRYFAATIERAKVFRQLHKLNTTASSMMSDPVWEGKDEELGRDQTIELSRWLDKNQLRLPDAASTESSELRAKIMLIWDIGLDWTGHITSNITIAVSGVSIKAEAKLKEVFDGLLPFRGVTGAFQSVWGLAQGNGEDQSVVAKQTGKRKRS</sequence>
<comment type="caution">
    <text evidence="3">The sequence shown here is derived from an EMBL/GenBank/DDBJ whole genome shotgun (WGS) entry which is preliminary data.</text>
</comment>
<feature type="coiled-coil region" evidence="1">
    <location>
        <begin position="106"/>
        <end position="143"/>
    </location>
</feature>
<dbReference type="AlphaFoldDB" id="W9Y5R3"/>
<dbReference type="GeneID" id="19169346"/>
<evidence type="ECO:0000313" key="3">
    <source>
        <dbReference type="EMBL" id="EXJ84561.1"/>
    </source>
</evidence>
<dbReference type="OrthoDB" id="4160836at2759"/>
<dbReference type="STRING" id="1182542.W9Y5R3"/>
<keyword evidence="4" id="KW-1185">Reference proteome</keyword>
<feature type="compositionally biased region" description="Low complexity" evidence="2">
    <location>
        <begin position="26"/>
        <end position="42"/>
    </location>
</feature>
<protein>
    <submittedName>
        <fullName evidence="3">Uncharacterized protein</fullName>
    </submittedName>
</protein>
<evidence type="ECO:0000256" key="2">
    <source>
        <dbReference type="SAM" id="MobiDB-lite"/>
    </source>
</evidence>
<dbReference type="RefSeq" id="XP_007733546.1">
    <property type="nucleotide sequence ID" value="XM_007735356.1"/>
</dbReference>
<dbReference type="EMBL" id="AMGY01000004">
    <property type="protein sequence ID" value="EXJ84561.1"/>
    <property type="molecule type" value="Genomic_DNA"/>
</dbReference>
<evidence type="ECO:0000313" key="4">
    <source>
        <dbReference type="Proteomes" id="UP000019478"/>
    </source>
</evidence>
<evidence type="ECO:0000256" key="1">
    <source>
        <dbReference type="SAM" id="Coils"/>
    </source>
</evidence>
<name>W9Y5R3_9EURO</name>
<dbReference type="HOGENOM" id="CLU_029857_1_0_1"/>
<organism evidence="3 4">
    <name type="scientific">Capronia epimyces CBS 606.96</name>
    <dbReference type="NCBI Taxonomy" id="1182542"/>
    <lineage>
        <taxon>Eukaryota</taxon>
        <taxon>Fungi</taxon>
        <taxon>Dikarya</taxon>
        <taxon>Ascomycota</taxon>
        <taxon>Pezizomycotina</taxon>
        <taxon>Eurotiomycetes</taxon>
        <taxon>Chaetothyriomycetidae</taxon>
        <taxon>Chaetothyriales</taxon>
        <taxon>Herpotrichiellaceae</taxon>
        <taxon>Capronia</taxon>
    </lineage>
</organism>